<evidence type="ECO:0000313" key="1">
    <source>
        <dbReference type="EMBL" id="MFC0342349.1"/>
    </source>
</evidence>
<organism evidence="1 2">
    <name type="scientific">Paracoccus niistensis</name>
    <dbReference type="NCBI Taxonomy" id="632935"/>
    <lineage>
        <taxon>Bacteria</taxon>
        <taxon>Pseudomonadati</taxon>
        <taxon>Pseudomonadota</taxon>
        <taxon>Alphaproteobacteria</taxon>
        <taxon>Rhodobacterales</taxon>
        <taxon>Paracoccaceae</taxon>
        <taxon>Paracoccus</taxon>
    </lineage>
</organism>
<sequence length="41" mass="4257">MSLRAGLPHHIRFHGAYTAGLAAATLLASRLPLTDCILIGG</sequence>
<evidence type="ECO:0000313" key="2">
    <source>
        <dbReference type="Proteomes" id="UP001589799"/>
    </source>
</evidence>
<accession>A0ABV6I810</accession>
<reference evidence="1 2" key="1">
    <citation type="submission" date="2024-09" db="EMBL/GenBank/DDBJ databases">
        <authorList>
            <person name="Sun Q."/>
            <person name="Mori K."/>
        </authorList>
    </citation>
    <scope>NUCLEOTIDE SEQUENCE [LARGE SCALE GENOMIC DNA]</scope>
    <source>
        <strain evidence="1 2">KCTC 22789</strain>
    </source>
</reference>
<protein>
    <submittedName>
        <fullName evidence="1">Uncharacterized protein</fullName>
    </submittedName>
</protein>
<dbReference type="EMBL" id="JBHLWE010000047">
    <property type="protein sequence ID" value="MFC0342349.1"/>
    <property type="molecule type" value="Genomic_DNA"/>
</dbReference>
<proteinExistence type="predicted"/>
<comment type="caution">
    <text evidence="1">The sequence shown here is derived from an EMBL/GenBank/DDBJ whole genome shotgun (WGS) entry which is preliminary data.</text>
</comment>
<name>A0ABV6I810_9RHOB</name>
<dbReference type="RefSeq" id="WP_377699946.1">
    <property type="nucleotide sequence ID" value="NZ_JBHLWE010000047.1"/>
</dbReference>
<dbReference type="Proteomes" id="UP001589799">
    <property type="component" value="Unassembled WGS sequence"/>
</dbReference>
<keyword evidence="2" id="KW-1185">Reference proteome</keyword>
<gene>
    <name evidence="1" type="ORF">ACFFII_16440</name>
</gene>